<dbReference type="GO" id="GO:0043161">
    <property type="term" value="P:proteasome-mediated ubiquitin-dependent protein catabolic process"/>
    <property type="evidence" value="ECO:0007669"/>
    <property type="project" value="TreeGrafter"/>
</dbReference>
<dbReference type="GO" id="GO:0005654">
    <property type="term" value="C:nucleoplasm"/>
    <property type="evidence" value="ECO:0007669"/>
    <property type="project" value="TreeGrafter"/>
</dbReference>
<evidence type="ECO:0000313" key="4">
    <source>
        <dbReference type="Proteomes" id="UP000694251"/>
    </source>
</evidence>
<organism evidence="3 4">
    <name type="scientific">Arabidopsis suecica</name>
    <name type="common">Swedish thale-cress</name>
    <name type="synonym">Cardaminopsis suecica</name>
    <dbReference type="NCBI Taxonomy" id="45249"/>
    <lineage>
        <taxon>Eukaryota</taxon>
        <taxon>Viridiplantae</taxon>
        <taxon>Streptophyta</taxon>
        <taxon>Embryophyta</taxon>
        <taxon>Tracheophyta</taxon>
        <taxon>Spermatophyta</taxon>
        <taxon>Magnoliopsida</taxon>
        <taxon>eudicotyledons</taxon>
        <taxon>Gunneridae</taxon>
        <taxon>Pentapetalae</taxon>
        <taxon>rosids</taxon>
        <taxon>malvids</taxon>
        <taxon>Brassicales</taxon>
        <taxon>Brassicaceae</taxon>
        <taxon>Camelineae</taxon>
        <taxon>Arabidopsis</taxon>
    </lineage>
</organism>
<feature type="compositionally biased region" description="Polar residues" evidence="1">
    <location>
        <begin position="61"/>
        <end position="78"/>
    </location>
</feature>
<dbReference type="EMBL" id="JAEFBJ010000011">
    <property type="protein sequence ID" value="KAG7557808.1"/>
    <property type="molecule type" value="Genomic_DNA"/>
</dbReference>
<comment type="caution">
    <text evidence="3">The sequence shown here is derived from an EMBL/GenBank/DDBJ whole genome shotgun (WGS) entry which is preliminary data.</text>
</comment>
<dbReference type="InterPro" id="IPR000626">
    <property type="entry name" value="Ubiquitin-like_dom"/>
</dbReference>
<dbReference type="GO" id="GO:0031593">
    <property type="term" value="F:polyubiquitin modification-dependent protein binding"/>
    <property type="evidence" value="ECO:0007669"/>
    <property type="project" value="TreeGrafter"/>
</dbReference>
<dbReference type="CDD" id="cd17039">
    <property type="entry name" value="Ubl_ubiquitin_like"/>
    <property type="match status" value="1"/>
</dbReference>
<feature type="region of interest" description="Disordered" evidence="1">
    <location>
        <begin position="324"/>
        <end position="381"/>
    </location>
</feature>
<dbReference type="AlphaFoldDB" id="A0A8T1ZI03"/>
<reference evidence="3 4" key="1">
    <citation type="submission" date="2020-12" db="EMBL/GenBank/DDBJ databases">
        <title>Concerted genomic and epigenomic changes stabilize Arabidopsis allopolyploids.</title>
        <authorList>
            <person name="Chen Z."/>
        </authorList>
    </citation>
    <scope>NUCLEOTIDE SEQUENCE [LARGE SCALE GENOMIC DNA]</scope>
    <source>
        <strain evidence="3">As9502</strain>
        <tissue evidence="3">Leaf</tissue>
    </source>
</reference>
<feature type="compositionally biased region" description="Polar residues" evidence="1">
    <location>
        <begin position="86"/>
        <end position="99"/>
    </location>
</feature>
<feature type="compositionally biased region" description="Polar residues" evidence="1">
    <location>
        <begin position="172"/>
        <end position="182"/>
    </location>
</feature>
<feature type="domain" description="Ubiquitin-like" evidence="2">
    <location>
        <begin position="537"/>
        <end position="611"/>
    </location>
</feature>
<dbReference type="Proteomes" id="UP000694251">
    <property type="component" value="Chromosome 11"/>
</dbReference>
<feature type="region of interest" description="Disordered" evidence="1">
    <location>
        <begin position="58"/>
        <end position="126"/>
    </location>
</feature>
<dbReference type="FunFam" id="3.10.20.90:FF:000341">
    <property type="entry name" value="Ubiquitin-like superfamily protein"/>
    <property type="match status" value="1"/>
</dbReference>
<dbReference type="GO" id="GO:0070628">
    <property type="term" value="F:proteasome binding"/>
    <property type="evidence" value="ECO:0007669"/>
    <property type="project" value="TreeGrafter"/>
</dbReference>
<dbReference type="PANTHER" id="PTHR10621:SF38">
    <property type="entry name" value="UBIQUITIN DOMAIN-CONTAINING PROTEIN 7SL RNA1-RELATED"/>
    <property type="match status" value="1"/>
</dbReference>
<proteinExistence type="predicted"/>
<dbReference type="PANTHER" id="PTHR10621">
    <property type="entry name" value="UV EXCISION REPAIR PROTEIN RAD23"/>
    <property type="match status" value="1"/>
</dbReference>
<evidence type="ECO:0000313" key="3">
    <source>
        <dbReference type="EMBL" id="KAG7557808.1"/>
    </source>
</evidence>
<dbReference type="GO" id="GO:0005829">
    <property type="term" value="C:cytosol"/>
    <property type="evidence" value="ECO:0007669"/>
    <property type="project" value="TreeGrafter"/>
</dbReference>
<dbReference type="SMART" id="SM00213">
    <property type="entry name" value="UBQ"/>
    <property type="match status" value="1"/>
</dbReference>
<protein>
    <submittedName>
        <fullName evidence="3">Ubiquitin-like domain superfamily</fullName>
    </submittedName>
</protein>
<dbReference type="Pfam" id="PF00240">
    <property type="entry name" value="ubiquitin"/>
    <property type="match status" value="1"/>
</dbReference>
<gene>
    <name evidence="3" type="ORF">ISN44_As11g037530</name>
</gene>
<keyword evidence="4" id="KW-1185">Reference proteome</keyword>
<sequence>MERCESISLGKETWMEDLHRETDIERLGERKEKVLKVLQDHLDIFECHILHHSHIHLSISPDDNPTHNQVPQTKQSPNPIHEFVDNQDSPNGKKNQVLDQSGKPPLPPKSSPLTTEKFSKKQQDRPVITKVVARRIDNGSSLPSYSLDELLAPQGSSSVKVGSRRNRDQEVQNRVSSSSDSVINIPDSPAKKKTKTNPRRMVVMVQPYGESSRSLVEVNAKDNVEELRKELVKMQERVSIDLETPLSIDTMKKVIIENQSGSSFTIDVAFWDTVLTIKQKIEMTQGTPVFKQTLIFKRKVLLNHLNIVDCQILHNSRLHLYISPDDNPTQNQVPQSPSNPIHEFVNNQDSPEGKKNQVLHQSGKPPLPSKSSPLTTEKFGKNQHDRHVITKVMARRIDNGSSRPSYSLDELLAPQGSSSVTVGSIRNRDQEVQNRVSSASDSDEEAINIPNSPVRKKTKITKVVARRIHNEYSSGPAYSLDELLAPQRSSTVAVGSIRNRNQKVENRVSSPSDSVEEVINIPDSPAKKKTKTNPRKMVVIVQPYGQSRRILVGVNADDNVEEMRKELVKMQERGVLNLPHERYNFIHEQAVLNEDQSFLTNGVASGDTIEIFSAYVTYRGSYTYKATSGRTFDH</sequence>
<name>A0A8T1ZI03_ARASU</name>
<accession>A0A8T1ZI03</accession>
<feature type="region of interest" description="Disordered" evidence="1">
    <location>
        <begin position="155"/>
        <end position="198"/>
    </location>
</feature>
<dbReference type="GO" id="GO:0043130">
    <property type="term" value="F:ubiquitin binding"/>
    <property type="evidence" value="ECO:0007669"/>
    <property type="project" value="TreeGrafter"/>
</dbReference>
<evidence type="ECO:0000256" key="1">
    <source>
        <dbReference type="SAM" id="MobiDB-lite"/>
    </source>
</evidence>
<evidence type="ECO:0000259" key="2">
    <source>
        <dbReference type="PROSITE" id="PS50053"/>
    </source>
</evidence>
<feature type="compositionally biased region" description="Polar residues" evidence="1">
    <location>
        <begin position="326"/>
        <end position="350"/>
    </location>
</feature>
<feature type="domain" description="Ubiquitin-like" evidence="2">
    <location>
        <begin position="252"/>
        <end position="327"/>
    </location>
</feature>
<dbReference type="PROSITE" id="PS50053">
    <property type="entry name" value="UBIQUITIN_2"/>
    <property type="match status" value="2"/>
</dbReference>